<comment type="caution">
    <text evidence="2">The sequence shown here is derived from an EMBL/GenBank/DDBJ whole genome shotgun (WGS) entry which is preliminary data.</text>
</comment>
<dbReference type="EMBL" id="JBHSFW010000001">
    <property type="protein sequence ID" value="MFC4617986.1"/>
    <property type="molecule type" value="Genomic_DNA"/>
</dbReference>
<sequence length="128" mass="15025">MSQLVFFTYPSCTSCRKTKAWLTQHQIEYKERHIFKETPNINELMDIIKLTKEGVKEILATRSESFKKLDMDIEDLRVSEVLELMHNEPRLLRRPILTDGQKLIVGYDRSGLQKLDDAKKKFSSKHVS</sequence>
<evidence type="ECO:0000313" key="3">
    <source>
        <dbReference type="Proteomes" id="UP001596022"/>
    </source>
</evidence>
<reference evidence="3" key="1">
    <citation type="journal article" date="2019" name="Int. J. Syst. Evol. Microbiol.">
        <title>The Global Catalogue of Microorganisms (GCM) 10K type strain sequencing project: providing services to taxonomists for standard genome sequencing and annotation.</title>
        <authorList>
            <consortium name="The Broad Institute Genomics Platform"/>
            <consortium name="The Broad Institute Genome Sequencing Center for Infectious Disease"/>
            <person name="Wu L."/>
            <person name="Ma J."/>
        </authorList>
    </citation>
    <scope>NUCLEOTIDE SEQUENCE [LARGE SCALE GENOMIC DNA]</scope>
    <source>
        <strain evidence="3">CGMCC 1.16306</strain>
    </source>
</reference>
<dbReference type="Proteomes" id="UP001596022">
    <property type="component" value="Unassembled WGS sequence"/>
</dbReference>
<protein>
    <submittedName>
        <fullName evidence="2">Spx/MgsR family RNA polymerase-binding regulatory protein</fullName>
    </submittedName>
</protein>
<dbReference type="PROSITE" id="PS51353">
    <property type="entry name" value="ARSC"/>
    <property type="match status" value="1"/>
</dbReference>
<organism evidence="2 3">
    <name type="scientific">Camelliibacillus cellulosilyticus</name>
    <dbReference type="NCBI Taxonomy" id="2174486"/>
    <lineage>
        <taxon>Bacteria</taxon>
        <taxon>Bacillati</taxon>
        <taxon>Bacillota</taxon>
        <taxon>Bacilli</taxon>
        <taxon>Bacillales</taxon>
        <taxon>Sporolactobacillaceae</taxon>
        <taxon>Camelliibacillus</taxon>
    </lineage>
</organism>
<evidence type="ECO:0000256" key="1">
    <source>
        <dbReference type="PROSITE-ProRule" id="PRU01282"/>
    </source>
</evidence>
<name>A0ABV9GM80_9BACL</name>
<dbReference type="PANTHER" id="PTHR30041:SF7">
    <property type="entry name" value="GLOBAL TRANSCRIPTIONAL REGULATOR SPX"/>
    <property type="match status" value="1"/>
</dbReference>
<dbReference type="CDD" id="cd03032">
    <property type="entry name" value="ArsC_Spx"/>
    <property type="match status" value="1"/>
</dbReference>
<dbReference type="Pfam" id="PF03960">
    <property type="entry name" value="ArsC"/>
    <property type="match status" value="1"/>
</dbReference>
<dbReference type="InterPro" id="IPR006660">
    <property type="entry name" value="Arsenate_reductase-like"/>
</dbReference>
<dbReference type="NCBIfam" id="NF002459">
    <property type="entry name" value="PRK01655.1"/>
    <property type="match status" value="1"/>
</dbReference>
<dbReference type="PANTHER" id="PTHR30041">
    <property type="entry name" value="ARSENATE REDUCTASE"/>
    <property type="match status" value="1"/>
</dbReference>
<gene>
    <name evidence="2" type="ORF">ACFO4N_04485</name>
</gene>
<comment type="similarity">
    <text evidence="1">Belongs to the ArsC family.</text>
</comment>
<accession>A0ABV9GM80</accession>
<dbReference type="InterPro" id="IPR036249">
    <property type="entry name" value="Thioredoxin-like_sf"/>
</dbReference>
<dbReference type="SUPFAM" id="SSF52833">
    <property type="entry name" value="Thioredoxin-like"/>
    <property type="match status" value="1"/>
</dbReference>
<dbReference type="RefSeq" id="WP_376844996.1">
    <property type="nucleotide sequence ID" value="NZ_JBHSFW010000001.1"/>
</dbReference>
<dbReference type="NCBIfam" id="TIGR01617">
    <property type="entry name" value="arsC_related"/>
    <property type="match status" value="1"/>
</dbReference>
<dbReference type="InterPro" id="IPR006504">
    <property type="entry name" value="Tscrpt_reg_Spx/MgsR"/>
</dbReference>
<proteinExistence type="inferred from homology"/>
<dbReference type="Gene3D" id="3.40.30.10">
    <property type="entry name" value="Glutaredoxin"/>
    <property type="match status" value="1"/>
</dbReference>
<evidence type="ECO:0000313" key="2">
    <source>
        <dbReference type="EMBL" id="MFC4617986.1"/>
    </source>
</evidence>
<keyword evidence="3" id="KW-1185">Reference proteome</keyword>